<gene>
    <name evidence="2" type="ORF">I41_40530</name>
</gene>
<accession>A0A517U2J7</accession>
<evidence type="ECO:0000313" key="2">
    <source>
        <dbReference type="EMBL" id="QDT74849.1"/>
    </source>
</evidence>
<keyword evidence="3" id="KW-1185">Reference proteome</keyword>
<keyword evidence="1" id="KW-0812">Transmembrane</keyword>
<reference evidence="2 3" key="1">
    <citation type="submission" date="2019-02" db="EMBL/GenBank/DDBJ databases">
        <title>Deep-cultivation of Planctomycetes and their phenomic and genomic characterization uncovers novel biology.</title>
        <authorList>
            <person name="Wiegand S."/>
            <person name="Jogler M."/>
            <person name="Boedeker C."/>
            <person name="Pinto D."/>
            <person name="Vollmers J."/>
            <person name="Rivas-Marin E."/>
            <person name="Kohn T."/>
            <person name="Peeters S.H."/>
            <person name="Heuer A."/>
            <person name="Rast P."/>
            <person name="Oberbeckmann S."/>
            <person name="Bunk B."/>
            <person name="Jeske O."/>
            <person name="Meyerdierks A."/>
            <person name="Storesund J.E."/>
            <person name="Kallscheuer N."/>
            <person name="Luecker S."/>
            <person name="Lage O.M."/>
            <person name="Pohl T."/>
            <person name="Merkel B.J."/>
            <person name="Hornburger P."/>
            <person name="Mueller R.-W."/>
            <person name="Bruemmer F."/>
            <person name="Labrenz M."/>
            <person name="Spormann A.M."/>
            <person name="Op den Camp H."/>
            <person name="Overmann J."/>
            <person name="Amann R."/>
            <person name="Jetten M.S.M."/>
            <person name="Mascher T."/>
            <person name="Medema M.H."/>
            <person name="Devos D.P."/>
            <person name="Kaster A.-K."/>
            <person name="Ovreas L."/>
            <person name="Rohde M."/>
            <person name="Galperin M.Y."/>
            <person name="Jogler C."/>
        </authorList>
    </citation>
    <scope>NUCLEOTIDE SEQUENCE [LARGE SCALE GENOMIC DNA]</scope>
    <source>
        <strain evidence="2 3">I41</strain>
    </source>
</reference>
<keyword evidence="1" id="KW-1133">Transmembrane helix</keyword>
<dbReference type="EMBL" id="CP036339">
    <property type="protein sequence ID" value="QDT74849.1"/>
    <property type="molecule type" value="Genomic_DNA"/>
</dbReference>
<protein>
    <submittedName>
        <fullName evidence="2">Uncharacterized protein</fullName>
    </submittedName>
</protein>
<organism evidence="2 3">
    <name type="scientific">Lacipirellula limnantheis</name>
    <dbReference type="NCBI Taxonomy" id="2528024"/>
    <lineage>
        <taxon>Bacteria</taxon>
        <taxon>Pseudomonadati</taxon>
        <taxon>Planctomycetota</taxon>
        <taxon>Planctomycetia</taxon>
        <taxon>Pirellulales</taxon>
        <taxon>Lacipirellulaceae</taxon>
        <taxon>Lacipirellula</taxon>
    </lineage>
</organism>
<dbReference type="KEGG" id="llh:I41_40530"/>
<dbReference type="AlphaFoldDB" id="A0A517U2J7"/>
<proteinExistence type="predicted"/>
<dbReference type="Proteomes" id="UP000317909">
    <property type="component" value="Chromosome"/>
</dbReference>
<name>A0A517U2J7_9BACT</name>
<evidence type="ECO:0000313" key="3">
    <source>
        <dbReference type="Proteomes" id="UP000317909"/>
    </source>
</evidence>
<evidence type="ECO:0000256" key="1">
    <source>
        <dbReference type="SAM" id="Phobius"/>
    </source>
</evidence>
<keyword evidence="1" id="KW-0472">Membrane</keyword>
<sequence length="36" mass="4229">MIEFVTWASVVVLGPGSIAIFIWFLCDLRKIFRRDE</sequence>
<feature type="transmembrane region" description="Helical" evidence="1">
    <location>
        <begin position="6"/>
        <end position="26"/>
    </location>
</feature>